<proteinExistence type="predicted"/>
<comment type="caution">
    <text evidence="1">The sequence shown here is derived from an EMBL/GenBank/DDBJ whole genome shotgun (WGS) entry which is preliminary data.</text>
</comment>
<dbReference type="AlphaFoldDB" id="A0A0F9BMC2"/>
<sequence length="64" mass="7114">MPERAILREHFTGILDAAQAAATEYQRLAASADDAAQKDQLLRLARDGGRHVQLSERLLEIVNE</sequence>
<evidence type="ECO:0000313" key="1">
    <source>
        <dbReference type="EMBL" id="KKL22970.1"/>
    </source>
</evidence>
<gene>
    <name evidence="1" type="ORF">LCGC14_2430060</name>
</gene>
<dbReference type="EMBL" id="LAZR01037145">
    <property type="protein sequence ID" value="KKL22970.1"/>
    <property type="molecule type" value="Genomic_DNA"/>
</dbReference>
<protein>
    <submittedName>
        <fullName evidence="1">Uncharacterized protein</fullName>
    </submittedName>
</protein>
<organism evidence="1">
    <name type="scientific">marine sediment metagenome</name>
    <dbReference type="NCBI Taxonomy" id="412755"/>
    <lineage>
        <taxon>unclassified sequences</taxon>
        <taxon>metagenomes</taxon>
        <taxon>ecological metagenomes</taxon>
    </lineage>
</organism>
<name>A0A0F9BMC2_9ZZZZ</name>
<accession>A0A0F9BMC2</accession>
<reference evidence="1" key="1">
    <citation type="journal article" date="2015" name="Nature">
        <title>Complex archaea that bridge the gap between prokaryotes and eukaryotes.</title>
        <authorList>
            <person name="Spang A."/>
            <person name="Saw J.H."/>
            <person name="Jorgensen S.L."/>
            <person name="Zaremba-Niedzwiedzka K."/>
            <person name="Martijn J."/>
            <person name="Lind A.E."/>
            <person name="van Eijk R."/>
            <person name="Schleper C."/>
            <person name="Guy L."/>
            <person name="Ettema T.J."/>
        </authorList>
    </citation>
    <scope>NUCLEOTIDE SEQUENCE</scope>
</reference>